<evidence type="ECO:0000313" key="2">
    <source>
        <dbReference type="EMBL" id="QES89420.1"/>
    </source>
</evidence>
<dbReference type="Proteomes" id="UP000292424">
    <property type="component" value="Chromosome"/>
</dbReference>
<gene>
    <name evidence="2" type="ORF">E0W69_012345</name>
</gene>
<accession>A0A5P2G6K0</accession>
<reference evidence="2 3" key="1">
    <citation type="submission" date="2019-09" db="EMBL/GenBank/DDBJ databases">
        <title>Complete genome sequence of Arachidicoccus sp. B3-10 isolated from apple orchard soil.</title>
        <authorList>
            <person name="Kim H.S."/>
            <person name="Han K.-I."/>
            <person name="Suh M.K."/>
            <person name="Lee K.C."/>
            <person name="Eom M.K."/>
            <person name="Kim J.-S."/>
            <person name="Kang S.W."/>
            <person name="Sin Y."/>
            <person name="Lee J.-S."/>
        </authorList>
    </citation>
    <scope>NUCLEOTIDE SEQUENCE [LARGE SCALE GENOMIC DNA]</scope>
    <source>
        <strain evidence="2 3">B3-10</strain>
    </source>
</reference>
<evidence type="ECO:0000313" key="3">
    <source>
        <dbReference type="Proteomes" id="UP000292424"/>
    </source>
</evidence>
<name>A0A5P2G6K0_9BACT</name>
<protein>
    <submittedName>
        <fullName evidence="2">SprT family zinc-dependent metalloprotease</fullName>
    </submittedName>
</protein>
<dbReference type="GO" id="GO:0006508">
    <property type="term" value="P:proteolysis"/>
    <property type="evidence" value="ECO:0007669"/>
    <property type="project" value="UniProtKB-KW"/>
</dbReference>
<dbReference type="GO" id="GO:0008237">
    <property type="term" value="F:metallopeptidase activity"/>
    <property type="evidence" value="ECO:0007669"/>
    <property type="project" value="UniProtKB-KW"/>
</dbReference>
<dbReference type="InterPro" id="IPR006640">
    <property type="entry name" value="SprT-like_domain"/>
</dbReference>
<dbReference type="EMBL" id="CP044016">
    <property type="protein sequence ID" value="QES89420.1"/>
    <property type="molecule type" value="Genomic_DNA"/>
</dbReference>
<keyword evidence="2" id="KW-0482">Metalloprotease</keyword>
<keyword evidence="3" id="KW-1185">Reference proteome</keyword>
<proteinExistence type="predicted"/>
<sequence>MKKKIEHPLSALAQFLPEGSFETVIDYLNKFKVVLTVTNERKTILGDYRNALRDKNHRISVNGNLNKYSFLITLLHELAHLLTFEQYGNKVFPHGNEWKANYSGILVEFVQLNIFPKDILIQLRKSIQSPSASCGGEVDLMRVLRNYDVQKEGFVLVENIPQGQLFADNKGRIFRKGDQVRKRFRCLEIATGLVYLFHPVYEVRLIQPND</sequence>
<dbReference type="RefSeq" id="WP_131330365.1">
    <property type="nucleotide sequence ID" value="NZ_CP044016.1"/>
</dbReference>
<dbReference type="Pfam" id="PF10263">
    <property type="entry name" value="SprT-like"/>
    <property type="match status" value="1"/>
</dbReference>
<evidence type="ECO:0000259" key="1">
    <source>
        <dbReference type="Pfam" id="PF10263"/>
    </source>
</evidence>
<feature type="domain" description="SprT-like" evidence="1">
    <location>
        <begin position="30"/>
        <end position="104"/>
    </location>
</feature>
<dbReference type="KEGG" id="arac:E0W69_012345"/>
<dbReference type="OrthoDB" id="267364at2"/>
<keyword evidence="2" id="KW-0645">Protease</keyword>
<dbReference type="GO" id="GO:0006950">
    <property type="term" value="P:response to stress"/>
    <property type="evidence" value="ECO:0007669"/>
    <property type="project" value="UniProtKB-ARBA"/>
</dbReference>
<organism evidence="2 3">
    <name type="scientific">Rhizosphaericola mali</name>
    <dbReference type="NCBI Taxonomy" id="2545455"/>
    <lineage>
        <taxon>Bacteria</taxon>
        <taxon>Pseudomonadati</taxon>
        <taxon>Bacteroidota</taxon>
        <taxon>Chitinophagia</taxon>
        <taxon>Chitinophagales</taxon>
        <taxon>Chitinophagaceae</taxon>
        <taxon>Rhizosphaericola</taxon>
    </lineage>
</organism>
<dbReference type="AlphaFoldDB" id="A0A5P2G6K0"/>
<keyword evidence="2" id="KW-0378">Hydrolase</keyword>